<organism evidence="1 2">
    <name type="scientific">Penicillium nalgiovense</name>
    <dbReference type="NCBI Taxonomy" id="60175"/>
    <lineage>
        <taxon>Eukaryota</taxon>
        <taxon>Fungi</taxon>
        <taxon>Dikarya</taxon>
        <taxon>Ascomycota</taxon>
        <taxon>Pezizomycotina</taxon>
        <taxon>Eurotiomycetes</taxon>
        <taxon>Eurotiomycetidae</taxon>
        <taxon>Eurotiales</taxon>
        <taxon>Aspergillaceae</taxon>
        <taxon>Penicillium</taxon>
    </lineage>
</organism>
<accession>A0A9W4HWT1</accession>
<dbReference type="EMBL" id="CAJVNV010000288">
    <property type="protein sequence ID" value="CAG8146001.1"/>
    <property type="molecule type" value="Genomic_DNA"/>
</dbReference>
<reference evidence="1" key="1">
    <citation type="submission" date="2021-07" db="EMBL/GenBank/DDBJ databases">
        <authorList>
            <person name="Branca A.L. A."/>
        </authorList>
    </citation>
    <scope>NUCLEOTIDE SEQUENCE</scope>
</reference>
<dbReference type="InterPro" id="IPR007497">
    <property type="entry name" value="SIMPL/DUF541"/>
</dbReference>
<evidence type="ECO:0000313" key="1">
    <source>
        <dbReference type="EMBL" id="CAG8146001.1"/>
    </source>
</evidence>
<dbReference type="Pfam" id="PF04402">
    <property type="entry name" value="SIMPL"/>
    <property type="match status" value="1"/>
</dbReference>
<evidence type="ECO:0000313" key="2">
    <source>
        <dbReference type="Proteomes" id="UP001153461"/>
    </source>
</evidence>
<dbReference type="PANTHER" id="PTHR34387:SF2">
    <property type="entry name" value="SLR1258 PROTEIN"/>
    <property type="match status" value="1"/>
</dbReference>
<name>A0A9W4HWT1_PENNA</name>
<dbReference type="PANTHER" id="PTHR34387">
    <property type="entry name" value="SLR1258 PROTEIN"/>
    <property type="match status" value="1"/>
</dbReference>
<proteinExistence type="predicted"/>
<dbReference type="Gene3D" id="3.30.110.170">
    <property type="entry name" value="Protein of unknown function (DUF541), domain 1"/>
    <property type="match status" value="1"/>
</dbReference>
<dbReference type="AlphaFoldDB" id="A0A9W4HWT1"/>
<dbReference type="OrthoDB" id="3335918at2759"/>
<comment type="caution">
    <text evidence="1">The sequence shown here is derived from an EMBL/GenBank/DDBJ whole genome shotgun (WGS) entry which is preliminary data.</text>
</comment>
<dbReference type="GO" id="GO:0006974">
    <property type="term" value="P:DNA damage response"/>
    <property type="evidence" value="ECO:0007669"/>
    <property type="project" value="TreeGrafter"/>
</dbReference>
<dbReference type="InterPro" id="IPR052022">
    <property type="entry name" value="26kDa_periplasmic_antigen"/>
</dbReference>
<dbReference type="Gene3D" id="3.30.70.2970">
    <property type="entry name" value="Protein of unknown function (DUF541), domain 2"/>
    <property type="match status" value="1"/>
</dbReference>
<protein>
    <submittedName>
        <fullName evidence="1">Uncharacterized protein</fullName>
    </submittedName>
</protein>
<sequence length="319" mass="34724">MYLCAPKANLQVQYPAMRLRQPPIIASKAFLGDPLSGTKGLALPLGIRKTTSFATSKTKMAPLKIVLDGNSSTTRQPERAALSFIVKATGENRESVSKEVTETSNEINRVFKDLSPKTETGETIQGSPVTSFSSTSLQTWSQVPSDSSGKPLPTVYHATLSLNALFQDFTKLSKVVGGLFSYSNIEIQSLEWCLTEATQKALSSESREEAMRDAVRKANDYARVIGREVVAVEIRESAGGVQFGMNTGRYSAFSQRQMMQQQMQPQHQLAARSTVPSAAVFTSASNMGLDSGAPMALDLSPQLIRYTNHVEVEFQAADN</sequence>
<dbReference type="Proteomes" id="UP001153461">
    <property type="component" value="Unassembled WGS sequence"/>
</dbReference>
<gene>
    <name evidence="1" type="ORF">PNAL_LOCUS5959</name>
</gene>